<reference evidence="1" key="1">
    <citation type="submission" date="2017-12" db="EMBL/GenBank/DDBJ databases">
        <title>Sequencing the genomes of 1000 Actinobacteria strains.</title>
        <authorList>
            <person name="Klenk H.-P."/>
        </authorList>
    </citation>
    <scope>NUCLEOTIDE SEQUENCE [LARGE SCALE GENOMIC DNA]</scope>
    <source>
        <strain evidence="1">DSM 44228</strain>
    </source>
</reference>
<comment type="caution">
    <text evidence="1">The sequence shown here is derived from an EMBL/GenBank/DDBJ whole genome shotgun (WGS) entry which is preliminary data.</text>
</comment>
<proteinExistence type="predicted"/>
<evidence type="ECO:0000313" key="1">
    <source>
        <dbReference type="EMBL" id="PKW12565.1"/>
    </source>
</evidence>
<sequence>MSPRSLRELLLIAALRRRWWLRLDGPVSAFGLYGTRKLTAGWADDHRKPKMLRKIPWPMRAWSASPPARPNTK</sequence>
<dbReference type="EMBL" id="PJNB01000001">
    <property type="protein sequence ID" value="PKW12565.1"/>
    <property type="molecule type" value="Genomic_DNA"/>
</dbReference>
<keyword evidence="2" id="KW-1185">Reference proteome</keyword>
<name>A0A2N3XPH1_SACSN</name>
<dbReference type="Proteomes" id="UP000233786">
    <property type="component" value="Unassembled WGS sequence"/>
</dbReference>
<accession>A0A2N3XPH1</accession>
<protein>
    <submittedName>
        <fullName evidence="1">Uncharacterized protein</fullName>
    </submittedName>
</protein>
<gene>
    <name evidence="1" type="ORF">A8926_0027</name>
</gene>
<evidence type="ECO:0000313" key="2">
    <source>
        <dbReference type="Proteomes" id="UP000233786"/>
    </source>
</evidence>
<dbReference type="STRING" id="994479.GCA_000194155_07688"/>
<dbReference type="AlphaFoldDB" id="A0A2N3XPH1"/>
<organism evidence="1 2">
    <name type="scientific">Saccharopolyspora spinosa</name>
    <dbReference type="NCBI Taxonomy" id="60894"/>
    <lineage>
        <taxon>Bacteria</taxon>
        <taxon>Bacillati</taxon>
        <taxon>Actinomycetota</taxon>
        <taxon>Actinomycetes</taxon>
        <taxon>Pseudonocardiales</taxon>
        <taxon>Pseudonocardiaceae</taxon>
        <taxon>Saccharopolyspora</taxon>
    </lineage>
</organism>